<evidence type="ECO:0000313" key="3">
    <source>
        <dbReference type="Proteomes" id="UP001056426"/>
    </source>
</evidence>
<accession>A0A9J6ZLA8</accession>
<sequence>MKIRSEINYITLVGLSLSVALAAGHSLPADAVVLCRHNAFVYLVSDCNPYEAFFSNYSAITATVSDLDERKGYTRLNRESSLPDGFRAIKLVVRPEIKRNLQLEKLVVDCDFQPLYHAGLYFSKIPSVITPGSYGWSAIALTCIPVRAGPSTDLCFAILA</sequence>
<reference evidence="2" key="1">
    <citation type="submission" date="2022-05" db="EMBL/GenBank/DDBJ databases">
        <authorList>
            <person name="Sun X."/>
        </authorList>
    </citation>
    <scope>NUCLEOTIDE SEQUENCE</scope>
    <source>
        <strain evidence="2">Ai-910</strain>
    </source>
</reference>
<reference evidence="2" key="2">
    <citation type="submission" date="2022-06" db="EMBL/GenBank/DDBJ databases">
        <title>Xiashengella guii gen. nov. sp. nov., a bacterium isolated form anaerobic digestion tank.</title>
        <authorList>
            <person name="Huang H."/>
        </authorList>
    </citation>
    <scope>NUCLEOTIDE SEQUENCE</scope>
    <source>
        <strain evidence="2">Ai-910</strain>
    </source>
</reference>
<feature type="signal peptide" evidence="1">
    <location>
        <begin position="1"/>
        <end position="31"/>
    </location>
</feature>
<gene>
    <name evidence="2" type="ORF">M9189_07130</name>
</gene>
<dbReference type="RefSeq" id="WP_250721997.1">
    <property type="nucleotide sequence ID" value="NZ_CP098400.1"/>
</dbReference>
<dbReference type="Proteomes" id="UP001056426">
    <property type="component" value="Chromosome"/>
</dbReference>
<evidence type="ECO:0000313" key="2">
    <source>
        <dbReference type="EMBL" id="URW78636.1"/>
    </source>
</evidence>
<organism evidence="2 3">
    <name type="scientific">Xiashengella succiniciproducens</name>
    <dbReference type="NCBI Taxonomy" id="2949635"/>
    <lineage>
        <taxon>Bacteria</taxon>
        <taxon>Pseudomonadati</taxon>
        <taxon>Bacteroidota</taxon>
        <taxon>Bacteroidia</taxon>
        <taxon>Marinilabiliales</taxon>
        <taxon>Marinilabiliaceae</taxon>
        <taxon>Xiashengella</taxon>
    </lineage>
</organism>
<keyword evidence="1" id="KW-0732">Signal</keyword>
<dbReference type="KEGG" id="alkq:M9189_07130"/>
<proteinExistence type="predicted"/>
<protein>
    <submittedName>
        <fullName evidence="2">Uncharacterized protein</fullName>
    </submittedName>
</protein>
<keyword evidence="3" id="KW-1185">Reference proteome</keyword>
<dbReference type="EMBL" id="CP098400">
    <property type="protein sequence ID" value="URW78636.1"/>
    <property type="molecule type" value="Genomic_DNA"/>
</dbReference>
<name>A0A9J6ZLA8_9BACT</name>
<evidence type="ECO:0000256" key="1">
    <source>
        <dbReference type="SAM" id="SignalP"/>
    </source>
</evidence>
<feature type="chain" id="PRO_5039921175" evidence="1">
    <location>
        <begin position="32"/>
        <end position="160"/>
    </location>
</feature>
<dbReference type="AlphaFoldDB" id="A0A9J6ZLA8"/>